<dbReference type="PROSITE" id="PS51257">
    <property type="entry name" value="PROKAR_LIPOPROTEIN"/>
    <property type="match status" value="1"/>
</dbReference>
<evidence type="ECO:0000313" key="1">
    <source>
        <dbReference type="EMBL" id="GMU09576.1"/>
    </source>
</evidence>
<evidence type="ECO:0008006" key="3">
    <source>
        <dbReference type="Google" id="ProtNLM"/>
    </source>
</evidence>
<reference evidence="1 2" key="1">
    <citation type="journal article" date="2024" name="Arch. Microbiol.">
        <title>Corallococcus caeni sp. nov., a novel myxobacterium isolated from activated sludge.</title>
        <authorList>
            <person name="Tomita S."/>
            <person name="Nakai R."/>
            <person name="Kuroda K."/>
            <person name="Kurashita H."/>
            <person name="Hatamoto M."/>
            <person name="Yamaguchi T."/>
            <person name="Narihiro T."/>
        </authorList>
    </citation>
    <scope>NUCLEOTIDE SEQUENCE [LARGE SCALE GENOMIC DNA]</scope>
    <source>
        <strain evidence="1 2">NO1</strain>
    </source>
</reference>
<gene>
    <name evidence="1" type="ORF">ASNO1_58300</name>
</gene>
<dbReference type="Proteomes" id="UP001342631">
    <property type="component" value="Unassembled WGS sequence"/>
</dbReference>
<accession>A0ABQ6R0P6</accession>
<organism evidence="1 2">
    <name type="scientific">Corallococcus caeni</name>
    <dbReference type="NCBI Taxonomy" id="3082388"/>
    <lineage>
        <taxon>Bacteria</taxon>
        <taxon>Pseudomonadati</taxon>
        <taxon>Myxococcota</taxon>
        <taxon>Myxococcia</taxon>
        <taxon>Myxococcales</taxon>
        <taxon>Cystobacterineae</taxon>
        <taxon>Myxococcaceae</taxon>
        <taxon>Corallococcus</taxon>
    </lineage>
</organism>
<name>A0ABQ6R0P6_9BACT</name>
<protein>
    <recommendedName>
        <fullName evidence="3">Lipoprotein</fullName>
    </recommendedName>
</protein>
<dbReference type="EMBL" id="BTTX01000006">
    <property type="protein sequence ID" value="GMU09576.1"/>
    <property type="molecule type" value="Genomic_DNA"/>
</dbReference>
<sequence length="94" mass="10081">MRHLPTSLLCTGTLLLTACGGVEPASGQDPSMTEVTQAILPDCTTDPHHSVSFYSDPTRTTEVGWRGCTCDGGEINLGQATSWYQVFYTPLSCP</sequence>
<evidence type="ECO:0000313" key="2">
    <source>
        <dbReference type="Proteomes" id="UP001342631"/>
    </source>
</evidence>
<proteinExistence type="predicted"/>
<comment type="caution">
    <text evidence="1">The sequence shown here is derived from an EMBL/GenBank/DDBJ whole genome shotgun (WGS) entry which is preliminary data.</text>
</comment>
<keyword evidence="2" id="KW-1185">Reference proteome</keyword>